<dbReference type="SUPFAM" id="SSF52540">
    <property type="entry name" value="P-loop containing nucleoside triphosphate hydrolases"/>
    <property type="match status" value="1"/>
</dbReference>
<dbReference type="Pfam" id="PF05970">
    <property type="entry name" value="PIF1"/>
    <property type="match status" value="1"/>
</dbReference>
<dbReference type="GO" id="GO:0016787">
    <property type="term" value="F:hydrolase activity"/>
    <property type="evidence" value="ECO:0007669"/>
    <property type="project" value="UniProtKB-KW"/>
</dbReference>
<protein>
    <recommendedName>
        <fullName evidence="1">ATP-dependent DNA helicase</fullName>
        <ecNumber evidence="1">5.6.2.3</ecNumber>
    </recommendedName>
</protein>
<comment type="caution">
    <text evidence="4">The sequence shown here is derived from an EMBL/GenBank/DDBJ whole genome shotgun (WGS) entry which is preliminary data.</text>
</comment>
<dbReference type="Pfam" id="PF14214">
    <property type="entry name" value="Helitron_like_N"/>
    <property type="match status" value="1"/>
</dbReference>
<evidence type="ECO:0000256" key="1">
    <source>
        <dbReference type="RuleBase" id="RU363044"/>
    </source>
</evidence>
<dbReference type="PANTHER" id="PTHR10492:SF94">
    <property type="entry name" value="ATP-DEPENDENT DNA HELICASE"/>
    <property type="match status" value="1"/>
</dbReference>
<keyword evidence="1" id="KW-0234">DNA repair</keyword>
<dbReference type="InterPro" id="IPR010285">
    <property type="entry name" value="DNA_helicase_pif1-like_DEAD"/>
</dbReference>
<organism evidence="4">
    <name type="scientific">Sesamum radiatum</name>
    <name type="common">Black benniseed</name>
    <dbReference type="NCBI Taxonomy" id="300843"/>
    <lineage>
        <taxon>Eukaryota</taxon>
        <taxon>Viridiplantae</taxon>
        <taxon>Streptophyta</taxon>
        <taxon>Embryophyta</taxon>
        <taxon>Tracheophyta</taxon>
        <taxon>Spermatophyta</taxon>
        <taxon>Magnoliopsida</taxon>
        <taxon>eudicotyledons</taxon>
        <taxon>Gunneridae</taxon>
        <taxon>Pentapetalae</taxon>
        <taxon>asterids</taxon>
        <taxon>lamiids</taxon>
        <taxon>Lamiales</taxon>
        <taxon>Pedaliaceae</taxon>
        <taxon>Sesamum</taxon>
    </lineage>
</organism>
<comment type="catalytic activity">
    <reaction evidence="1">
        <text>ATP + H2O = ADP + phosphate + H(+)</text>
        <dbReference type="Rhea" id="RHEA:13065"/>
        <dbReference type="ChEBI" id="CHEBI:15377"/>
        <dbReference type="ChEBI" id="CHEBI:15378"/>
        <dbReference type="ChEBI" id="CHEBI:30616"/>
        <dbReference type="ChEBI" id="CHEBI:43474"/>
        <dbReference type="ChEBI" id="CHEBI:456216"/>
        <dbReference type="EC" id="5.6.2.3"/>
    </reaction>
</comment>
<dbReference type="GO" id="GO:0005524">
    <property type="term" value="F:ATP binding"/>
    <property type="evidence" value="ECO:0007669"/>
    <property type="project" value="UniProtKB-KW"/>
</dbReference>
<dbReference type="GO" id="GO:0006310">
    <property type="term" value="P:DNA recombination"/>
    <property type="evidence" value="ECO:0007669"/>
    <property type="project" value="UniProtKB-KW"/>
</dbReference>
<gene>
    <name evidence="4" type="ORF">Sradi_7177200</name>
</gene>
<keyword evidence="1" id="KW-0378">Hydrolase</keyword>
<dbReference type="AlphaFoldDB" id="A0AAW2IUB4"/>
<evidence type="ECO:0000259" key="3">
    <source>
        <dbReference type="Pfam" id="PF14214"/>
    </source>
</evidence>
<dbReference type="InterPro" id="IPR025476">
    <property type="entry name" value="Helitron_helicase-like"/>
</dbReference>
<dbReference type="EC" id="5.6.2.3" evidence="1"/>
<name>A0AAW2IUB4_SESRA</name>
<dbReference type="Gene3D" id="3.40.50.300">
    <property type="entry name" value="P-loop containing nucleotide triphosphate hydrolases"/>
    <property type="match status" value="1"/>
</dbReference>
<proteinExistence type="inferred from homology"/>
<keyword evidence="1" id="KW-0347">Helicase</keyword>
<keyword evidence="1" id="KW-0067">ATP-binding</keyword>
<accession>A0AAW2IUB4</accession>
<comment type="cofactor">
    <cofactor evidence="1">
        <name>Mg(2+)</name>
        <dbReference type="ChEBI" id="CHEBI:18420"/>
    </cofactor>
</comment>
<dbReference type="GO" id="GO:0006281">
    <property type="term" value="P:DNA repair"/>
    <property type="evidence" value="ECO:0007669"/>
    <property type="project" value="UniProtKB-KW"/>
</dbReference>
<dbReference type="GO" id="GO:0043139">
    <property type="term" value="F:5'-3' DNA helicase activity"/>
    <property type="evidence" value="ECO:0007669"/>
    <property type="project" value="UniProtKB-EC"/>
</dbReference>
<reference evidence="4" key="1">
    <citation type="submission" date="2020-06" db="EMBL/GenBank/DDBJ databases">
        <authorList>
            <person name="Li T."/>
            <person name="Hu X."/>
            <person name="Zhang T."/>
            <person name="Song X."/>
            <person name="Zhang H."/>
            <person name="Dai N."/>
            <person name="Sheng W."/>
            <person name="Hou X."/>
            <person name="Wei L."/>
        </authorList>
    </citation>
    <scope>NUCLEOTIDE SEQUENCE</scope>
    <source>
        <strain evidence="4">G02</strain>
        <tissue evidence="4">Leaf</tissue>
    </source>
</reference>
<feature type="domain" description="DNA helicase Pif1-like DEAD-box helicase" evidence="2">
    <location>
        <begin position="618"/>
        <end position="821"/>
    </location>
</feature>
<feature type="domain" description="Helitron helicase-like" evidence="3">
    <location>
        <begin position="170"/>
        <end position="244"/>
    </location>
</feature>
<keyword evidence="1" id="KW-0227">DNA damage</keyword>
<dbReference type="PANTHER" id="PTHR10492">
    <property type="match status" value="1"/>
</dbReference>
<comment type="similarity">
    <text evidence="1">Belongs to the helicase family.</text>
</comment>
<keyword evidence="1" id="KW-0547">Nucleotide-binding</keyword>
<evidence type="ECO:0000259" key="2">
    <source>
        <dbReference type="Pfam" id="PF05970"/>
    </source>
</evidence>
<sequence length="823" mass="94336">MGVALDENLPAFNQGIYTFRAHGLIYHRIGTLLPTPESGGLDPELIEKIRQILDAHNPFVKIFRQLAQRADIHDCRLLIREKPGTHLQYTLPTSSQVAAILVGGEELMEASDRDIIVQTVGGELINIKDYAGYYDPLQYPLLLPYGTYGWYSNYESIRGRRITCCDYYAYMLQIEAQKLRWIRFHQNDIRAELYEGLQDCLNAGENNAGNVGRRIILPSSFTGSPRDMYQRYQDAMAIVQKFECTVQGNDSYPIYRRRNDHRSVALDNEGEVVVDNGWVVPYNPWLLLKYDCHINVEICSSIKSIKYVYKYVYKGPDCIVFEVRPGPVYDEISQYVDGRWICAPEALWRIFKFSMSRIYPSVVRLQIHLPNMQQVQFYSHQSISDVLANERNSRTMLTEFFKIYIEEQEQNMYLYKDFPKYYRWLPSERKWLKRSTTQKVIGRVYAVAPSEGERFYLRLLLNHVTGPKSFDDLLTVDGVHYLTFKQAAEKHGLLEDDNSIRDCLVEARSFRMPSALRRLFATILLYCEPSGVRMLWEENYPHMIEDYPSSSNVNSLYIMNKLLHDINDILQQHKRSIKEFDLPQISEGFEDMRAISGVIEHELSIPISDDDLYGSRVLNAGQLLAFDIISQAIRQKHSAIFFVDGPGGTGKTFLYRTLLANFRNDGCIILATATSGIAANLLPGGRTAHSKFKIPIKFEPMAMCRFSKQSDLCALINRASAIIWDEAPMANRKAFETVDRTFRDMLGVDLPFGGKVMILGGDFRQVLPVVINGTKSQIIKASIVESSLWSSVKVLNLSENMRAQHDPHFSDFLLRVGNGDEPT</sequence>
<dbReference type="InterPro" id="IPR027417">
    <property type="entry name" value="P-loop_NTPase"/>
</dbReference>
<evidence type="ECO:0000313" key="4">
    <source>
        <dbReference type="EMBL" id="KAL0285280.1"/>
    </source>
</evidence>
<keyword evidence="1" id="KW-0233">DNA recombination</keyword>
<reference evidence="4" key="2">
    <citation type="journal article" date="2024" name="Plant">
        <title>Genomic evolution and insights into agronomic trait innovations of Sesamum species.</title>
        <authorList>
            <person name="Miao H."/>
            <person name="Wang L."/>
            <person name="Qu L."/>
            <person name="Liu H."/>
            <person name="Sun Y."/>
            <person name="Le M."/>
            <person name="Wang Q."/>
            <person name="Wei S."/>
            <person name="Zheng Y."/>
            <person name="Lin W."/>
            <person name="Duan Y."/>
            <person name="Cao H."/>
            <person name="Xiong S."/>
            <person name="Wang X."/>
            <person name="Wei L."/>
            <person name="Li C."/>
            <person name="Ma Q."/>
            <person name="Ju M."/>
            <person name="Zhao R."/>
            <person name="Li G."/>
            <person name="Mu C."/>
            <person name="Tian Q."/>
            <person name="Mei H."/>
            <person name="Zhang T."/>
            <person name="Gao T."/>
            <person name="Zhang H."/>
        </authorList>
    </citation>
    <scope>NUCLEOTIDE SEQUENCE</scope>
    <source>
        <strain evidence="4">G02</strain>
    </source>
</reference>
<dbReference type="GO" id="GO:0000723">
    <property type="term" value="P:telomere maintenance"/>
    <property type="evidence" value="ECO:0007669"/>
    <property type="project" value="InterPro"/>
</dbReference>
<dbReference type="EMBL" id="JACGWJ010001060">
    <property type="protein sequence ID" value="KAL0285280.1"/>
    <property type="molecule type" value="Genomic_DNA"/>
</dbReference>